<gene>
    <name evidence="3" type="ORF">SAMN05421642_102290</name>
</gene>
<feature type="transmembrane region" description="Helical" evidence="2">
    <location>
        <begin position="70"/>
        <end position="86"/>
    </location>
</feature>
<feature type="region of interest" description="Disordered" evidence="1">
    <location>
        <begin position="211"/>
        <end position="246"/>
    </location>
</feature>
<dbReference type="InterPro" id="IPR046862">
    <property type="entry name" value="Rhomboid_2"/>
</dbReference>
<keyword evidence="4" id="KW-1185">Reference proteome</keyword>
<accession>A0A239ECX1</accession>
<evidence type="ECO:0000313" key="4">
    <source>
        <dbReference type="Proteomes" id="UP000198327"/>
    </source>
</evidence>
<name>A0A239ECX1_9NOCA</name>
<sequence>MRVLAPLLRLKVTIAYFALALSATAFLSHLHPRAQWHVLLEASTNLRNLGDGHVGTLVASAFLTDGEPNWLWLGSIAVLFAVAEWVSGSTRFLSTFVAGHVGATALVALGLFVGIHADWLADSLAVAVDVGVSYAAAAVAGSMIRYLRRPWRLAWASGWIALVAAAAAFDPSFTAFGHTAALSIGFGLGWLYLRRDAKRLIDNRSRVATLSHPTQTHVRSRGRWHPSQARSAAVEPVQRQHSMTSL</sequence>
<feature type="transmembrane region" description="Helical" evidence="2">
    <location>
        <begin position="123"/>
        <end position="144"/>
    </location>
</feature>
<reference evidence="4" key="1">
    <citation type="submission" date="2017-06" db="EMBL/GenBank/DDBJ databases">
        <authorList>
            <person name="Varghese N."/>
            <person name="Submissions S."/>
        </authorList>
    </citation>
    <scope>NUCLEOTIDE SEQUENCE [LARGE SCALE GENOMIC DNA]</scope>
    <source>
        <strain evidence="4">JCM 23211</strain>
    </source>
</reference>
<feature type="transmembrane region" description="Helical" evidence="2">
    <location>
        <begin position="151"/>
        <end position="169"/>
    </location>
</feature>
<protein>
    <recommendedName>
        <fullName evidence="5">Rhomboid family protein</fullName>
    </recommendedName>
</protein>
<dbReference type="AlphaFoldDB" id="A0A239ECX1"/>
<keyword evidence="2" id="KW-0472">Membrane</keyword>
<proteinExistence type="predicted"/>
<dbReference type="Pfam" id="PF20401">
    <property type="entry name" value="Rhomboid_2"/>
    <property type="match status" value="1"/>
</dbReference>
<organism evidence="3 4">
    <name type="scientific">Rhodococcoides kyotonense</name>
    <dbReference type="NCBI Taxonomy" id="398843"/>
    <lineage>
        <taxon>Bacteria</taxon>
        <taxon>Bacillati</taxon>
        <taxon>Actinomycetota</taxon>
        <taxon>Actinomycetes</taxon>
        <taxon>Mycobacteriales</taxon>
        <taxon>Nocardiaceae</taxon>
        <taxon>Rhodococcoides</taxon>
    </lineage>
</organism>
<feature type="transmembrane region" description="Helical" evidence="2">
    <location>
        <begin position="12"/>
        <end position="30"/>
    </location>
</feature>
<dbReference type="Proteomes" id="UP000198327">
    <property type="component" value="Unassembled WGS sequence"/>
</dbReference>
<evidence type="ECO:0008006" key="5">
    <source>
        <dbReference type="Google" id="ProtNLM"/>
    </source>
</evidence>
<dbReference type="EMBL" id="FZOW01000002">
    <property type="protein sequence ID" value="SNS41784.1"/>
    <property type="molecule type" value="Genomic_DNA"/>
</dbReference>
<keyword evidence="2" id="KW-0812">Transmembrane</keyword>
<evidence type="ECO:0000256" key="1">
    <source>
        <dbReference type="SAM" id="MobiDB-lite"/>
    </source>
</evidence>
<feature type="transmembrane region" description="Helical" evidence="2">
    <location>
        <begin position="175"/>
        <end position="193"/>
    </location>
</feature>
<evidence type="ECO:0000313" key="3">
    <source>
        <dbReference type="EMBL" id="SNS41784.1"/>
    </source>
</evidence>
<feature type="transmembrane region" description="Helical" evidence="2">
    <location>
        <begin position="93"/>
        <end position="117"/>
    </location>
</feature>
<evidence type="ECO:0000256" key="2">
    <source>
        <dbReference type="SAM" id="Phobius"/>
    </source>
</evidence>
<dbReference type="RefSeq" id="WP_245865221.1">
    <property type="nucleotide sequence ID" value="NZ_FZOW01000002.1"/>
</dbReference>
<keyword evidence="2" id="KW-1133">Transmembrane helix</keyword>